<dbReference type="Gene3D" id="1.50.10.20">
    <property type="match status" value="1"/>
</dbReference>
<dbReference type="Proteomes" id="UP000217790">
    <property type="component" value="Unassembled WGS sequence"/>
</dbReference>
<dbReference type="GO" id="GO:0005975">
    <property type="term" value="P:carbohydrate metabolic process"/>
    <property type="evidence" value="ECO:0007669"/>
    <property type="project" value="InterPro"/>
</dbReference>
<keyword evidence="2" id="KW-1185">Reference proteome</keyword>
<proteinExistence type="predicted"/>
<dbReference type="EMBL" id="KZ293686">
    <property type="protein sequence ID" value="PBK86124.1"/>
    <property type="molecule type" value="Genomic_DNA"/>
</dbReference>
<sequence length="94" mass="10184">VSALLAEATSNQTYLDAAIESANFIQSHFLDPSNTVMAFLSSNLSQYCTMDTSVYSPQTAIFVEGLVILADITRNKSTEALYVVTDPCCPHTES</sequence>
<feature type="non-terminal residue" evidence="1">
    <location>
        <position position="1"/>
    </location>
</feature>
<dbReference type="AlphaFoldDB" id="A0A2H3CXC7"/>
<protein>
    <submittedName>
        <fullName evidence="1">Uncharacterized protein</fullName>
    </submittedName>
</protein>
<name>A0A2H3CXC7_ARMGA</name>
<dbReference type="OrthoDB" id="3068171at2759"/>
<gene>
    <name evidence="1" type="ORF">ARMGADRAFT_940989</name>
</gene>
<dbReference type="STRING" id="47427.A0A2H3CXC7"/>
<dbReference type="InParanoid" id="A0A2H3CXC7"/>
<organism evidence="1 2">
    <name type="scientific">Armillaria gallica</name>
    <name type="common">Bulbous honey fungus</name>
    <name type="synonym">Armillaria bulbosa</name>
    <dbReference type="NCBI Taxonomy" id="47427"/>
    <lineage>
        <taxon>Eukaryota</taxon>
        <taxon>Fungi</taxon>
        <taxon>Dikarya</taxon>
        <taxon>Basidiomycota</taxon>
        <taxon>Agaricomycotina</taxon>
        <taxon>Agaricomycetes</taxon>
        <taxon>Agaricomycetidae</taxon>
        <taxon>Agaricales</taxon>
        <taxon>Marasmiineae</taxon>
        <taxon>Physalacriaceae</taxon>
        <taxon>Armillaria</taxon>
    </lineage>
</organism>
<evidence type="ECO:0000313" key="1">
    <source>
        <dbReference type="EMBL" id="PBK86124.1"/>
    </source>
</evidence>
<reference evidence="2" key="1">
    <citation type="journal article" date="2017" name="Nat. Ecol. Evol.">
        <title>Genome expansion and lineage-specific genetic innovations in the forest pathogenic fungi Armillaria.</title>
        <authorList>
            <person name="Sipos G."/>
            <person name="Prasanna A.N."/>
            <person name="Walter M.C."/>
            <person name="O'Connor E."/>
            <person name="Balint B."/>
            <person name="Krizsan K."/>
            <person name="Kiss B."/>
            <person name="Hess J."/>
            <person name="Varga T."/>
            <person name="Slot J."/>
            <person name="Riley R."/>
            <person name="Boka B."/>
            <person name="Rigling D."/>
            <person name="Barry K."/>
            <person name="Lee J."/>
            <person name="Mihaltcheva S."/>
            <person name="LaButti K."/>
            <person name="Lipzen A."/>
            <person name="Waldron R."/>
            <person name="Moloney N.M."/>
            <person name="Sperisen C."/>
            <person name="Kredics L."/>
            <person name="Vagvoelgyi C."/>
            <person name="Patrignani A."/>
            <person name="Fitzpatrick D."/>
            <person name="Nagy I."/>
            <person name="Doyle S."/>
            <person name="Anderson J.B."/>
            <person name="Grigoriev I.V."/>
            <person name="Gueldener U."/>
            <person name="Muensterkoetter M."/>
            <person name="Nagy L.G."/>
        </authorList>
    </citation>
    <scope>NUCLEOTIDE SEQUENCE [LARGE SCALE GENOMIC DNA]</scope>
    <source>
        <strain evidence="2">Ar21-2</strain>
    </source>
</reference>
<dbReference type="SUPFAM" id="SSF48208">
    <property type="entry name" value="Six-hairpin glycosidases"/>
    <property type="match status" value="1"/>
</dbReference>
<accession>A0A2H3CXC7</accession>
<evidence type="ECO:0000313" key="2">
    <source>
        <dbReference type="Proteomes" id="UP000217790"/>
    </source>
</evidence>
<dbReference type="InterPro" id="IPR008928">
    <property type="entry name" value="6-hairpin_glycosidase_sf"/>
</dbReference>